<organism evidence="3 4">
    <name type="scientific">Aliivibrio logei</name>
    <name type="common">Vibrio logei</name>
    <dbReference type="NCBI Taxonomy" id="688"/>
    <lineage>
        <taxon>Bacteria</taxon>
        <taxon>Pseudomonadati</taxon>
        <taxon>Pseudomonadota</taxon>
        <taxon>Gammaproteobacteria</taxon>
        <taxon>Vibrionales</taxon>
        <taxon>Vibrionaceae</taxon>
        <taxon>Aliivibrio</taxon>
    </lineage>
</organism>
<dbReference type="InterPro" id="IPR007712">
    <property type="entry name" value="RelE/ParE_toxin"/>
</dbReference>
<reference evidence="3 4" key="1">
    <citation type="submission" date="2016-06" db="EMBL/GenBank/DDBJ databases">
        <authorList>
            <person name="Kjaerup R.B."/>
            <person name="Dalgaard T.S."/>
            <person name="Juul-Madsen H.R."/>
        </authorList>
    </citation>
    <scope>NUCLEOTIDE SEQUENCE [LARGE SCALE GENOMIC DNA]</scope>
    <source>
        <strain evidence="3 4">1S159</strain>
    </source>
</reference>
<dbReference type="PANTHER" id="PTHR33755:SF5">
    <property type="entry name" value="TYPE II TOXIN-ANTITOXIN SYSTEM RELE_PARE FAMILY TOXIN"/>
    <property type="match status" value="1"/>
</dbReference>
<dbReference type="InterPro" id="IPR051803">
    <property type="entry name" value="TA_system_RelE-like_toxin"/>
</dbReference>
<keyword evidence="2" id="KW-1277">Toxin-antitoxin system</keyword>
<evidence type="ECO:0000256" key="1">
    <source>
        <dbReference type="ARBA" id="ARBA00006226"/>
    </source>
</evidence>
<dbReference type="STRING" id="688.A6E04_15540"/>
<dbReference type="PANTHER" id="PTHR33755">
    <property type="entry name" value="TOXIN PARE1-RELATED"/>
    <property type="match status" value="1"/>
</dbReference>
<evidence type="ECO:0000313" key="3">
    <source>
        <dbReference type="EMBL" id="OCH19444.1"/>
    </source>
</evidence>
<evidence type="ECO:0000313" key="4">
    <source>
        <dbReference type="Proteomes" id="UP000093523"/>
    </source>
</evidence>
<dbReference type="NCBIfam" id="TIGR02385">
    <property type="entry name" value="RelE_StbE"/>
    <property type="match status" value="1"/>
</dbReference>
<comment type="caution">
    <text evidence="3">The sequence shown here is derived from an EMBL/GenBank/DDBJ whole genome shotgun (WGS) entry which is preliminary data.</text>
</comment>
<accession>A0A1B9NW59</accession>
<sequence length="104" mass="12252">MAVINWTESALLDLEEIAEYIAINNILAAKALVQSVFHRVERLEDFPLSGRSVPELPHLDYREIVLPPCRIFYKVTNDDIVYILYVMREERELRQFVLNDRGFQ</sequence>
<dbReference type="EMBL" id="MAJU01000015">
    <property type="protein sequence ID" value="OCH19444.1"/>
    <property type="molecule type" value="Genomic_DNA"/>
</dbReference>
<proteinExistence type="inferred from homology"/>
<dbReference type="Pfam" id="PF05016">
    <property type="entry name" value="ParE_toxin"/>
    <property type="match status" value="1"/>
</dbReference>
<comment type="similarity">
    <text evidence="1">Belongs to the RelE toxin family.</text>
</comment>
<dbReference type="InterPro" id="IPR035093">
    <property type="entry name" value="RelE/ParE_toxin_dom_sf"/>
</dbReference>
<dbReference type="Proteomes" id="UP000093523">
    <property type="component" value="Unassembled WGS sequence"/>
</dbReference>
<dbReference type="RefSeq" id="WP_065611665.1">
    <property type="nucleotide sequence ID" value="NZ_CAWMPN010000015.1"/>
</dbReference>
<gene>
    <name evidence="3" type="ORF">A6E04_15540</name>
</gene>
<dbReference type="Gene3D" id="3.30.2310.20">
    <property type="entry name" value="RelE-like"/>
    <property type="match status" value="1"/>
</dbReference>
<name>A0A1B9NW59_ALILO</name>
<protein>
    <submittedName>
        <fullName evidence="3">Plasmid stabilization protein</fullName>
    </submittedName>
</protein>
<dbReference type="OrthoDB" id="9798046at2"/>
<dbReference type="AlphaFoldDB" id="A0A1B9NW59"/>
<evidence type="ECO:0000256" key="2">
    <source>
        <dbReference type="ARBA" id="ARBA00022649"/>
    </source>
</evidence>